<proteinExistence type="predicted"/>
<dbReference type="InterPro" id="IPR043129">
    <property type="entry name" value="ATPase_NBD"/>
</dbReference>
<feature type="compositionally biased region" description="Polar residues" evidence="1">
    <location>
        <begin position="1"/>
        <end position="15"/>
    </location>
</feature>
<keyword evidence="5" id="KW-1185">Reference proteome</keyword>
<dbReference type="SUPFAM" id="SSF53067">
    <property type="entry name" value="Actin-like ATPase domain"/>
    <property type="match status" value="2"/>
</dbReference>
<evidence type="ECO:0000313" key="4">
    <source>
        <dbReference type="EMBL" id="CDM97371.1"/>
    </source>
</evidence>
<accession>A0A9P1KJA1</accession>
<dbReference type="EMBL" id="FO818640">
    <property type="protein sequence ID" value="CDM97371.1"/>
    <property type="molecule type" value="Genomic_DNA"/>
</dbReference>
<organism evidence="4 5">
    <name type="scientific">Limnospira indica PCC 8005</name>
    <dbReference type="NCBI Taxonomy" id="376219"/>
    <lineage>
        <taxon>Bacteria</taxon>
        <taxon>Bacillati</taxon>
        <taxon>Cyanobacteriota</taxon>
        <taxon>Cyanophyceae</taxon>
        <taxon>Oscillatoriophycideae</taxon>
        <taxon>Oscillatoriales</taxon>
        <taxon>Sirenicapillariaceae</taxon>
        <taxon>Limnospira</taxon>
    </lineage>
</organism>
<dbReference type="InterPro" id="IPR040607">
    <property type="entry name" value="ALP_N"/>
</dbReference>
<protein>
    <recommendedName>
        <fullName evidence="6">Actin-like protein N-terminal domain-containing protein</fullName>
    </recommendedName>
</protein>
<evidence type="ECO:0000256" key="1">
    <source>
        <dbReference type="SAM" id="MobiDB-lite"/>
    </source>
</evidence>
<dbReference type="Pfam" id="PF21522">
    <property type="entry name" value="MreB-like_C"/>
    <property type="match status" value="1"/>
</dbReference>
<dbReference type="AlphaFoldDB" id="A0A9P1KJA1"/>
<dbReference type="Pfam" id="PF17989">
    <property type="entry name" value="ALP_N"/>
    <property type="match status" value="1"/>
</dbReference>
<dbReference type="Gene3D" id="3.30.420.40">
    <property type="match status" value="2"/>
</dbReference>
<feature type="region of interest" description="Disordered" evidence="1">
    <location>
        <begin position="1"/>
        <end position="28"/>
    </location>
</feature>
<dbReference type="InterPro" id="IPR049067">
    <property type="entry name" value="MreB-like_C"/>
</dbReference>
<evidence type="ECO:0008006" key="6">
    <source>
        <dbReference type="Google" id="ProtNLM"/>
    </source>
</evidence>
<evidence type="ECO:0000313" key="5">
    <source>
        <dbReference type="Proteomes" id="UP000032946"/>
    </source>
</evidence>
<feature type="domain" description="Actin-like protein N-terminal" evidence="2">
    <location>
        <begin position="40"/>
        <end position="196"/>
    </location>
</feature>
<feature type="domain" description="Actin homologue MreB-like C-terminal" evidence="3">
    <location>
        <begin position="219"/>
        <end position="338"/>
    </location>
</feature>
<gene>
    <name evidence="4" type="ORF">ARTHRO_50341</name>
</gene>
<dbReference type="RefSeq" id="WP_008053981.1">
    <property type="nucleotide sequence ID" value="NZ_FO818640.1"/>
</dbReference>
<dbReference type="Proteomes" id="UP000032946">
    <property type="component" value="Chromosome"/>
</dbReference>
<dbReference type="CDD" id="cd10227">
    <property type="entry name" value="ASKHA_NBD_ParM-like"/>
    <property type="match status" value="1"/>
</dbReference>
<evidence type="ECO:0000259" key="2">
    <source>
        <dbReference type="Pfam" id="PF17989"/>
    </source>
</evidence>
<evidence type="ECO:0000259" key="3">
    <source>
        <dbReference type="Pfam" id="PF21522"/>
    </source>
</evidence>
<reference evidence="4 5" key="1">
    <citation type="submission" date="2014-02" db="EMBL/GenBank/DDBJ databases">
        <authorList>
            <person name="Genoscope - CEA"/>
        </authorList>
    </citation>
    <scope>NUCLEOTIDE SEQUENCE [LARGE SCALE GENOMIC DNA]</scope>
    <source>
        <strain evidence="4 5">PCC 8005</strain>
    </source>
</reference>
<name>A0A9P1KJA1_9CYAN</name>
<sequence>MQSNKQPGQSQSQSPLAKATTTTTKPTTTTVVGRSTILSVDLGRTATKSCISRNPADVVFIPSNVAQMSVEKARGGGFESKNTDPLLDLWLEYQGNGFAVGQLAADFGASLFGVDPAANPSKVNDALIKIFACVGYFNLKGDLDVVLGLPFYSQEQFEREKEQIISLLTGPNTLVFRGEQVVVDIQSVRVMPEGYGSLIWCEAQGSKDAPNFADLSVAVVDVGHQTTDFLTVDRFRFARGVSQSEVFAMSKFYEEVAAKIEGADAQSLFLLEAVHKPQGQRFYRPRGATKPANLDEIVPELRKVFARDLCDRVVKWLPERVTDVVITGGGGEFFWQDLQPLLKDAQLRAHLTQPARKANALGQYVYGEAQLAKR</sequence>